<sequence length="421" mass="46907">MSLPGTTLRRRRTNLRDLVTNLDAFTKTTQEVKEEKSTSGGIVSVICFIVVAILCIGELTDMFFGDPQYEYRFSVDTAYTEQPSIELDMIVATPCNSLSIQLPDSASEFHVLDGFKKDPTRFEFTDEELIYWNELRKAQGSAQLDASVFRGLEKMTFVSGRVEEGLGRAAEKKQKEEEDALEREKENEPEIDEPHGAAAIILIGNNMNMFQIISSNSGKDEGTACRIHGSIQVNKVKDDSILITVGKEVGIEAILNHISGMASKGNISHRIEKLHFGPRIPGLVTPLAGTEQISKSGSAEYRYFLKIVPTKIFHGLFGGHTTTFQYSVTSTKKLPKGDEHFHSGILIHYDFAATVIEVRAVYTSAFQLMIRLCSAVGGVFATSSIIHSLFQSCCCFWTSRKHSTKMYIAFRDVEKKALIYL</sequence>
<comment type="similarity">
    <text evidence="2">Belongs to the ERGIC family.</text>
</comment>
<evidence type="ECO:0000256" key="5">
    <source>
        <dbReference type="ARBA" id="ARBA00023136"/>
    </source>
</evidence>
<dbReference type="PANTHER" id="PTHR10984">
    <property type="entry name" value="ENDOPLASMIC RETICULUM-GOLGI INTERMEDIATE COMPARTMENT PROTEIN"/>
    <property type="match status" value="1"/>
</dbReference>
<dbReference type="OrthoDB" id="2382881at2759"/>
<keyword evidence="5 7" id="KW-0472">Membrane</keyword>
<accession>A0A0N4VI13</accession>
<dbReference type="Pfam" id="PF07970">
    <property type="entry name" value="COPIIcoated_ERV"/>
    <property type="match status" value="1"/>
</dbReference>
<evidence type="ECO:0000259" key="8">
    <source>
        <dbReference type="Pfam" id="PF07970"/>
    </source>
</evidence>
<organism evidence="12">
    <name type="scientific">Enterobius vermicularis</name>
    <name type="common">Human pinworm</name>
    <dbReference type="NCBI Taxonomy" id="51028"/>
    <lineage>
        <taxon>Eukaryota</taxon>
        <taxon>Metazoa</taxon>
        <taxon>Ecdysozoa</taxon>
        <taxon>Nematoda</taxon>
        <taxon>Chromadorea</taxon>
        <taxon>Rhabditida</taxon>
        <taxon>Spirurina</taxon>
        <taxon>Oxyuridomorpha</taxon>
        <taxon>Oxyuroidea</taxon>
        <taxon>Oxyuridae</taxon>
        <taxon>Enterobius</taxon>
    </lineage>
</organism>
<keyword evidence="11" id="KW-1185">Reference proteome</keyword>
<evidence type="ECO:0000313" key="12">
    <source>
        <dbReference type="WBParaSite" id="EVEC_0001046401-mRNA-1"/>
    </source>
</evidence>
<dbReference type="GO" id="GO:0030134">
    <property type="term" value="C:COPII-coated ER to Golgi transport vesicle"/>
    <property type="evidence" value="ECO:0007669"/>
    <property type="project" value="TreeGrafter"/>
</dbReference>
<evidence type="ECO:0000256" key="7">
    <source>
        <dbReference type="SAM" id="Phobius"/>
    </source>
</evidence>
<dbReference type="Pfam" id="PF13850">
    <property type="entry name" value="ERGIC_N"/>
    <property type="match status" value="1"/>
</dbReference>
<dbReference type="InterPro" id="IPR012936">
    <property type="entry name" value="Erv_C"/>
</dbReference>
<keyword evidence="3 7" id="KW-0812">Transmembrane</keyword>
<keyword evidence="4 7" id="KW-1133">Transmembrane helix</keyword>
<feature type="region of interest" description="Disordered" evidence="6">
    <location>
        <begin position="166"/>
        <end position="190"/>
    </location>
</feature>
<evidence type="ECO:0000313" key="11">
    <source>
        <dbReference type="Proteomes" id="UP000274131"/>
    </source>
</evidence>
<evidence type="ECO:0000256" key="4">
    <source>
        <dbReference type="ARBA" id="ARBA00022989"/>
    </source>
</evidence>
<dbReference type="GO" id="GO:0033116">
    <property type="term" value="C:endoplasmic reticulum-Golgi intermediate compartment membrane"/>
    <property type="evidence" value="ECO:0007669"/>
    <property type="project" value="UniProtKB-SubCell"/>
</dbReference>
<evidence type="ECO:0000313" key="10">
    <source>
        <dbReference type="EMBL" id="VDD95058.1"/>
    </source>
</evidence>
<evidence type="ECO:0000256" key="2">
    <source>
        <dbReference type="ARBA" id="ARBA00005648"/>
    </source>
</evidence>
<feature type="domain" description="Endoplasmic reticulum vesicle transporter C-terminal" evidence="8">
    <location>
        <begin position="219"/>
        <end position="386"/>
    </location>
</feature>
<gene>
    <name evidence="10" type="ORF">EVEC_LOCUS9809</name>
</gene>
<dbReference type="PANTHER" id="PTHR10984:SF30">
    <property type="entry name" value="ENDOPLASMIC RETICULUM-GOLGI INTERMEDIATE COMPARTMENT PROTEIN 2"/>
    <property type="match status" value="1"/>
</dbReference>
<dbReference type="EMBL" id="UXUI01010311">
    <property type="protein sequence ID" value="VDD95058.1"/>
    <property type="molecule type" value="Genomic_DNA"/>
</dbReference>
<evidence type="ECO:0000256" key="1">
    <source>
        <dbReference type="ARBA" id="ARBA00004457"/>
    </source>
</evidence>
<dbReference type="GO" id="GO:0006890">
    <property type="term" value="P:retrograde vesicle-mediated transport, Golgi to endoplasmic reticulum"/>
    <property type="evidence" value="ECO:0007669"/>
    <property type="project" value="TreeGrafter"/>
</dbReference>
<evidence type="ECO:0000256" key="6">
    <source>
        <dbReference type="SAM" id="MobiDB-lite"/>
    </source>
</evidence>
<name>A0A0N4VI13_ENTVE</name>
<evidence type="ECO:0000256" key="3">
    <source>
        <dbReference type="ARBA" id="ARBA00022692"/>
    </source>
</evidence>
<proteinExistence type="inferred from homology"/>
<feature type="domain" description="Endoplasmic reticulum vesicle transporter N-terminal" evidence="9">
    <location>
        <begin position="20"/>
        <end position="108"/>
    </location>
</feature>
<protein>
    <submittedName>
        <fullName evidence="12">Endoplasmic reticulum-Golgi intermediate compartment protein 2</fullName>
    </submittedName>
</protein>
<reference evidence="10 11" key="2">
    <citation type="submission" date="2018-10" db="EMBL/GenBank/DDBJ databases">
        <authorList>
            <consortium name="Pathogen Informatics"/>
        </authorList>
    </citation>
    <scope>NUCLEOTIDE SEQUENCE [LARGE SCALE GENOMIC DNA]</scope>
</reference>
<dbReference type="Proteomes" id="UP000274131">
    <property type="component" value="Unassembled WGS sequence"/>
</dbReference>
<dbReference type="STRING" id="51028.A0A0N4VI13"/>
<dbReference type="InterPro" id="IPR039542">
    <property type="entry name" value="Erv_N"/>
</dbReference>
<dbReference type="GO" id="GO:0005783">
    <property type="term" value="C:endoplasmic reticulum"/>
    <property type="evidence" value="ECO:0007669"/>
    <property type="project" value="TreeGrafter"/>
</dbReference>
<reference evidence="12" key="1">
    <citation type="submission" date="2017-02" db="UniProtKB">
        <authorList>
            <consortium name="WormBaseParasite"/>
        </authorList>
    </citation>
    <scope>IDENTIFICATION</scope>
</reference>
<comment type="subcellular location">
    <subcellularLocation>
        <location evidence="1">Endoplasmic reticulum-Golgi intermediate compartment membrane</location>
        <topology evidence="1">Multi-pass membrane protein</topology>
    </subcellularLocation>
</comment>
<evidence type="ECO:0000259" key="9">
    <source>
        <dbReference type="Pfam" id="PF13850"/>
    </source>
</evidence>
<feature type="transmembrane region" description="Helical" evidence="7">
    <location>
        <begin position="42"/>
        <end position="64"/>
    </location>
</feature>
<dbReference type="AlphaFoldDB" id="A0A0N4VI13"/>
<dbReference type="GO" id="GO:0006888">
    <property type="term" value="P:endoplasmic reticulum to Golgi vesicle-mediated transport"/>
    <property type="evidence" value="ECO:0007669"/>
    <property type="project" value="TreeGrafter"/>
</dbReference>
<dbReference type="InterPro" id="IPR045888">
    <property type="entry name" value="Erv"/>
</dbReference>
<dbReference type="WBParaSite" id="EVEC_0001046401-mRNA-1">
    <property type="protein sequence ID" value="EVEC_0001046401-mRNA-1"/>
    <property type="gene ID" value="EVEC_0001046401"/>
</dbReference>